<dbReference type="PANTHER" id="PTHR12526:SF510">
    <property type="entry name" value="D-INOSITOL 3-PHOSPHATE GLYCOSYLTRANSFERASE"/>
    <property type="match status" value="1"/>
</dbReference>
<dbReference type="Proteomes" id="UP000295733">
    <property type="component" value="Unassembled WGS sequence"/>
</dbReference>
<reference evidence="3 4" key="1">
    <citation type="submission" date="2019-03" db="EMBL/GenBank/DDBJ databases">
        <title>Genomic Encyclopedia of Type Strains, Phase IV (KMG-IV): sequencing the most valuable type-strain genomes for metagenomic binning, comparative biology and taxonomic classification.</title>
        <authorList>
            <person name="Goeker M."/>
        </authorList>
    </citation>
    <scope>NUCLEOTIDE SEQUENCE [LARGE SCALE GENOMIC DNA]</scope>
    <source>
        <strain evidence="3 4">DSM 2781</strain>
    </source>
</reference>
<dbReference type="SUPFAM" id="SSF53756">
    <property type="entry name" value="UDP-Glycosyltransferase/glycogen phosphorylase"/>
    <property type="match status" value="1"/>
</dbReference>
<evidence type="ECO:0000313" key="4">
    <source>
        <dbReference type="Proteomes" id="UP000295733"/>
    </source>
</evidence>
<keyword evidence="4" id="KW-1185">Reference proteome</keyword>
<accession>A0A4R2NY99</accession>
<comment type="caution">
    <text evidence="3">The sequence shown here is derived from an EMBL/GenBank/DDBJ whole genome shotgun (WGS) entry which is preliminary data.</text>
</comment>
<keyword evidence="2 3" id="KW-0808">Transferase</keyword>
<dbReference type="RefSeq" id="WP_132598457.1">
    <property type="nucleotide sequence ID" value="NZ_NRRP01000001.1"/>
</dbReference>
<evidence type="ECO:0000256" key="2">
    <source>
        <dbReference type="ARBA" id="ARBA00022679"/>
    </source>
</evidence>
<dbReference type="EMBL" id="SLXL01000001">
    <property type="protein sequence ID" value="TCP27243.1"/>
    <property type="molecule type" value="Genomic_DNA"/>
</dbReference>
<gene>
    <name evidence="3" type="ORF">EV656_101146</name>
</gene>
<keyword evidence="1" id="KW-0328">Glycosyltransferase</keyword>
<proteinExistence type="predicted"/>
<name>A0A4R2NY99_RHOAD</name>
<dbReference type="Gene3D" id="3.40.50.2000">
    <property type="entry name" value="Glycogen Phosphorylase B"/>
    <property type="match status" value="2"/>
</dbReference>
<dbReference type="GO" id="GO:0016757">
    <property type="term" value="F:glycosyltransferase activity"/>
    <property type="evidence" value="ECO:0007669"/>
    <property type="project" value="UniProtKB-KW"/>
</dbReference>
<evidence type="ECO:0000313" key="3">
    <source>
        <dbReference type="EMBL" id="TCP27243.1"/>
    </source>
</evidence>
<sequence>MPPRTPPTVLHLIPYDGIGGVEVAARSLAAGPHGTDSGALTFAKLFLSCKGGAAHGPHVWTGPQASEWAPGNYLGAVSEIRRRKPDLVIVSLWRSCIAALLAKALRPRLRLVAFLHLAESVHLPDRLLNRLVMELAVEIWADSDSTLRARLPARLRRKGRVISFLTERMERATRPPARPHFIFWGRLHPQKGLSRALQIFAAVAARHTEAQFTLIGPDMGIQAALQEQARTLGVDDRVTFAGPLDRAEIFRQAGTHCFYLQPSVTEGMAMSVVEAMQLGLIPVVTPVGEIPRYARDDDSALFLPPDEPPATSAARIADLLADPARSEAMARTARAVWQDRALYRDDVLRACRALLDRANGATPPPRAR</sequence>
<protein>
    <submittedName>
        <fullName evidence="3">Glycosyltransferase involved in cell wall biosynthesis</fullName>
    </submittedName>
</protein>
<evidence type="ECO:0000256" key="1">
    <source>
        <dbReference type="ARBA" id="ARBA00022676"/>
    </source>
</evidence>
<organism evidence="3 4">
    <name type="scientific">Rhodovulum adriaticum</name>
    <name type="common">Rhodopseudomonas adriatica</name>
    <dbReference type="NCBI Taxonomy" id="35804"/>
    <lineage>
        <taxon>Bacteria</taxon>
        <taxon>Pseudomonadati</taxon>
        <taxon>Pseudomonadota</taxon>
        <taxon>Alphaproteobacteria</taxon>
        <taxon>Rhodobacterales</taxon>
        <taxon>Paracoccaceae</taxon>
        <taxon>Rhodovulum</taxon>
    </lineage>
</organism>
<dbReference type="PANTHER" id="PTHR12526">
    <property type="entry name" value="GLYCOSYLTRANSFERASE"/>
    <property type="match status" value="1"/>
</dbReference>
<dbReference type="OrthoDB" id="9790710at2"/>
<dbReference type="AlphaFoldDB" id="A0A4R2NY99"/>
<dbReference type="Pfam" id="PF13692">
    <property type="entry name" value="Glyco_trans_1_4"/>
    <property type="match status" value="1"/>
</dbReference>
<dbReference type="CDD" id="cd03801">
    <property type="entry name" value="GT4_PimA-like"/>
    <property type="match status" value="1"/>
</dbReference>